<feature type="transmembrane region" description="Helical" evidence="6">
    <location>
        <begin position="115"/>
        <end position="133"/>
    </location>
</feature>
<dbReference type="GO" id="GO:0046872">
    <property type="term" value="F:metal ion binding"/>
    <property type="evidence" value="ECO:0007669"/>
    <property type="project" value="UniProtKB-KW"/>
</dbReference>
<keyword evidence="9" id="KW-1185">Reference proteome</keyword>
<name>N0B3J5_9HYPH</name>
<evidence type="ECO:0000256" key="1">
    <source>
        <dbReference type="ARBA" id="ARBA00010342"/>
    </source>
</evidence>
<reference evidence="8 9" key="1">
    <citation type="journal article" date="2013" name="Genome Announc.">
        <title>Genome sequences for three denitrifying bacterial strains isolated from a uranium- and nitrate-contaminated subsurface environment.</title>
        <authorList>
            <person name="Venkatramanan R."/>
            <person name="Prakash O."/>
            <person name="Woyke T."/>
            <person name="Chain P."/>
            <person name="Goodwin L.A."/>
            <person name="Watson D."/>
            <person name="Brooks S."/>
            <person name="Kostka J.E."/>
            <person name="Green S.J."/>
        </authorList>
    </citation>
    <scope>NUCLEOTIDE SEQUENCE [LARGE SCALE GENOMIC DNA]</scope>
    <source>
        <strain evidence="8 9">1NES1</strain>
    </source>
</reference>
<keyword evidence="6" id="KW-1133">Transmembrane helix</keyword>
<dbReference type="CDD" id="cd16378">
    <property type="entry name" value="CcmH_N"/>
    <property type="match status" value="1"/>
</dbReference>
<comment type="similarity">
    <text evidence="1 6">Belongs to the CcmH/CycL/Ccl2/NrfF family.</text>
</comment>
<dbReference type="PANTHER" id="PTHR47870">
    <property type="entry name" value="CYTOCHROME C-TYPE BIOGENESIS PROTEIN CCMH"/>
    <property type="match status" value="1"/>
</dbReference>
<dbReference type="AlphaFoldDB" id="N0B3J5"/>
<keyword evidence="3 6" id="KW-0479">Metal-binding</keyword>
<keyword evidence="2 6" id="KW-0349">Heme</keyword>
<comment type="function">
    <text evidence="6">Possible subunit of a heme lyase.</text>
</comment>
<gene>
    <name evidence="8" type="ORF">HYPDE_31998</name>
</gene>
<feature type="signal peptide" evidence="6">
    <location>
        <begin position="1"/>
        <end position="31"/>
    </location>
</feature>
<organism evidence="8 9">
    <name type="scientific">Hyphomicrobium denitrificans 1NES1</name>
    <dbReference type="NCBI Taxonomy" id="670307"/>
    <lineage>
        <taxon>Bacteria</taxon>
        <taxon>Pseudomonadati</taxon>
        <taxon>Pseudomonadota</taxon>
        <taxon>Alphaproteobacteria</taxon>
        <taxon>Hyphomicrobiales</taxon>
        <taxon>Hyphomicrobiaceae</taxon>
        <taxon>Hyphomicrobium</taxon>
    </lineage>
</organism>
<accession>N0B3J5</accession>
<dbReference type="PANTHER" id="PTHR47870:SF4">
    <property type="entry name" value="CYTOCHROME C-TYPE BIOGENESIS PROTEIN CYCH"/>
    <property type="match status" value="1"/>
</dbReference>
<evidence type="ECO:0000256" key="2">
    <source>
        <dbReference type="ARBA" id="ARBA00022617"/>
    </source>
</evidence>
<dbReference type="HOGENOM" id="CLU_107187_2_0_5"/>
<dbReference type="InterPro" id="IPR005616">
    <property type="entry name" value="CcmH/CycL/Ccl2/NrfF_N"/>
</dbReference>
<dbReference type="STRING" id="670307.HYPDE_31998"/>
<evidence type="ECO:0000313" key="9">
    <source>
        <dbReference type="Proteomes" id="UP000005952"/>
    </source>
</evidence>
<sequence length="164" mass="18112">MPFLRSKAMRRLFAVAVFTLAVLANASMVFAVQPGEMLSDPVLEKRARTISSELRCLVCQNESIDDSDAPLAADLRRLVRERLVAHDTDAQVIDYIVARYGEFVLLRPRFQLSTLLLWLTPILVFLAGLTLAARAAARPRAIESAALSDDEKAKLSKILSGDQS</sequence>
<feature type="domain" description="CcmH/CycL/Ccl2/NrfF N-terminal" evidence="7">
    <location>
        <begin position="20"/>
        <end position="159"/>
    </location>
</feature>
<keyword evidence="6" id="KW-0472">Membrane</keyword>
<keyword evidence="6" id="KW-0812">Transmembrane</keyword>
<evidence type="ECO:0000256" key="4">
    <source>
        <dbReference type="ARBA" id="ARBA00022729"/>
    </source>
</evidence>
<keyword evidence="4 6" id="KW-0732">Signal</keyword>
<evidence type="ECO:0000259" key="7">
    <source>
        <dbReference type="Pfam" id="PF03918"/>
    </source>
</evidence>
<dbReference type="Gene3D" id="1.10.8.640">
    <property type="entry name" value="Cytochrome C biogenesis protein"/>
    <property type="match status" value="1"/>
</dbReference>
<protein>
    <recommendedName>
        <fullName evidence="6">Cytochrome c-type biogenesis protein</fullName>
    </recommendedName>
</protein>
<evidence type="ECO:0000256" key="5">
    <source>
        <dbReference type="ARBA" id="ARBA00023004"/>
    </source>
</evidence>
<dbReference type="InterPro" id="IPR038297">
    <property type="entry name" value="CcmH/CycL/NrfF/Ccl2_sf"/>
</dbReference>
<dbReference type="KEGG" id="hdt:HYPDE_31998"/>
<dbReference type="Pfam" id="PF03918">
    <property type="entry name" value="CcmH"/>
    <property type="match status" value="1"/>
</dbReference>
<proteinExistence type="inferred from homology"/>
<evidence type="ECO:0000256" key="3">
    <source>
        <dbReference type="ARBA" id="ARBA00022723"/>
    </source>
</evidence>
<dbReference type="InterPro" id="IPR051263">
    <property type="entry name" value="C-type_cytochrome_biogenesis"/>
</dbReference>
<dbReference type="EMBL" id="CP005587">
    <property type="protein sequence ID" value="AGK58074.1"/>
    <property type="molecule type" value="Genomic_DNA"/>
</dbReference>
<feature type="chain" id="PRO_5011020091" description="Cytochrome c-type biogenesis protein" evidence="6">
    <location>
        <begin position="32"/>
        <end position="164"/>
    </location>
</feature>
<evidence type="ECO:0000313" key="8">
    <source>
        <dbReference type="EMBL" id="AGK58074.1"/>
    </source>
</evidence>
<dbReference type="eggNOG" id="COG3088">
    <property type="taxonomic scope" value="Bacteria"/>
</dbReference>
<evidence type="ECO:0000256" key="6">
    <source>
        <dbReference type="RuleBase" id="RU364112"/>
    </source>
</evidence>
<dbReference type="GO" id="GO:0005886">
    <property type="term" value="C:plasma membrane"/>
    <property type="evidence" value="ECO:0007669"/>
    <property type="project" value="TreeGrafter"/>
</dbReference>
<dbReference type="Proteomes" id="UP000005952">
    <property type="component" value="Chromosome"/>
</dbReference>
<keyword evidence="5 6" id="KW-0408">Iron</keyword>